<evidence type="ECO:0000313" key="2">
    <source>
        <dbReference type="Proteomes" id="UP000499080"/>
    </source>
</evidence>
<dbReference type="EMBL" id="BGPR01231748">
    <property type="protein sequence ID" value="GBL77983.1"/>
    <property type="molecule type" value="Genomic_DNA"/>
</dbReference>
<accession>A0A4Y2ADP6</accession>
<comment type="caution">
    <text evidence="1">The sequence shown here is derived from an EMBL/GenBank/DDBJ whole genome shotgun (WGS) entry which is preliminary data.</text>
</comment>
<name>A0A4Y2ADP6_ARAVE</name>
<evidence type="ECO:0000313" key="1">
    <source>
        <dbReference type="EMBL" id="GBL77983.1"/>
    </source>
</evidence>
<reference evidence="1 2" key="1">
    <citation type="journal article" date="2019" name="Sci. Rep.">
        <title>Orb-weaving spider Araneus ventricosus genome elucidates the spidroin gene catalogue.</title>
        <authorList>
            <person name="Kono N."/>
            <person name="Nakamura H."/>
            <person name="Ohtoshi R."/>
            <person name="Moran D.A.P."/>
            <person name="Shinohara A."/>
            <person name="Yoshida Y."/>
            <person name="Fujiwara M."/>
            <person name="Mori M."/>
            <person name="Tomita M."/>
            <person name="Arakawa K."/>
        </authorList>
    </citation>
    <scope>NUCLEOTIDE SEQUENCE [LARGE SCALE GENOMIC DNA]</scope>
</reference>
<protein>
    <submittedName>
        <fullName evidence="1">Uncharacterized protein</fullName>
    </submittedName>
</protein>
<organism evidence="1 2">
    <name type="scientific">Araneus ventricosus</name>
    <name type="common">Orbweaver spider</name>
    <name type="synonym">Epeira ventricosa</name>
    <dbReference type="NCBI Taxonomy" id="182803"/>
    <lineage>
        <taxon>Eukaryota</taxon>
        <taxon>Metazoa</taxon>
        <taxon>Ecdysozoa</taxon>
        <taxon>Arthropoda</taxon>
        <taxon>Chelicerata</taxon>
        <taxon>Arachnida</taxon>
        <taxon>Araneae</taxon>
        <taxon>Araneomorphae</taxon>
        <taxon>Entelegynae</taxon>
        <taxon>Araneoidea</taxon>
        <taxon>Araneidae</taxon>
        <taxon>Araneus</taxon>
    </lineage>
</organism>
<gene>
    <name evidence="1" type="ORF">AVEN_195698_1</name>
</gene>
<proteinExistence type="predicted"/>
<dbReference type="Proteomes" id="UP000499080">
    <property type="component" value="Unassembled WGS sequence"/>
</dbReference>
<sequence length="123" mass="14410">MNDGRVQCTARLRSDNLIKLLETKHYQITNYLFSYNKYIFHHQDDSLDDLVIWSQVWYWSVPSSKPDSTKDPPLTWAWCTLILMSRVIHPAADATLQFGTEEECRIIMTVENHSGKSPNFIIY</sequence>
<dbReference type="AlphaFoldDB" id="A0A4Y2ADP6"/>
<keyword evidence="2" id="KW-1185">Reference proteome</keyword>